<protein>
    <submittedName>
        <fullName evidence="13">Uncharacterized protein</fullName>
    </submittedName>
</protein>
<keyword evidence="8" id="KW-0804">Transcription</keyword>
<evidence type="ECO:0000256" key="10">
    <source>
        <dbReference type="SAM" id="MobiDB-lite"/>
    </source>
</evidence>
<evidence type="ECO:0000256" key="2">
    <source>
        <dbReference type="ARBA" id="ARBA00006899"/>
    </source>
</evidence>
<evidence type="ECO:0000256" key="6">
    <source>
        <dbReference type="ARBA" id="ARBA00023015"/>
    </source>
</evidence>
<feature type="region of interest" description="Disordered" evidence="10">
    <location>
        <begin position="75"/>
        <end position="111"/>
    </location>
</feature>
<dbReference type="STRING" id="933852.A0A0C3AQU7"/>
<evidence type="ECO:0000259" key="11">
    <source>
        <dbReference type="Pfam" id="PF20644"/>
    </source>
</evidence>
<feature type="domain" description="Rrn7/TAF1B C-terminal cyclin" evidence="12">
    <location>
        <begin position="184"/>
        <end position="347"/>
    </location>
</feature>
<dbReference type="Pfam" id="PF20644">
    <property type="entry name" value="Rrn7_cyclin_N"/>
    <property type="match status" value="1"/>
</dbReference>
<evidence type="ECO:0000313" key="13">
    <source>
        <dbReference type="EMBL" id="KIM21616.1"/>
    </source>
</evidence>
<dbReference type="HOGENOM" id="CLU_029055_0_0_1"/>
<dbReference type="EMBL" id="KN824377">
    <property type="protein sequence ID" value="KIM21616.1"/>
    <property type="molecule type" value="Genomic_DNA"/>
</dbReference>
<evidence type="ECO:0000256" key="9">
    <source>
        <dbReference type="ARBA" id="ARBA00023242"/>
    </source>
</evidence>
<keyword evidence="3" id="KW-0479">Metal-binding</keyword>
<evidence type="ECO:0000256" key="3">
    <source>
        <dbReference type="ARBA" id="ARBA00022723"/>
    </source>
</evidence>
<feature type="compositionally biased region" description="Basic and acidic residues" evidence="10">
    <location>
        <begin position="385"/>
        <end position="397"/>
    </location>
</feature>
<organism evidence="13 14">
    <name type="scientific">Serendipita vermifera MAFF 305830</name>
    <dbReference type="NCBI Taxonomy" id="933852"/>
    <lineage>
        <taxon>Eukaryota</taxon>
        <taxon>Fungi</taxon>
        <taxon>Dikarya</taxon>
        <taxon>Basidiomycota</taxon>
        <taxon>Agaricomycotina</taxon>
        <taxon>Agaricomycetes</taxon>
        <taxon>Sebacinales</taxon>
        <taxon>Serendipitaceae</taxon>
        <taxon>Serendipita</taxon>
    </lineage>
</organism>
<dbReference type="InterPro" id="IPR048540">
    <property type="entry name" value="Rrn7_cyclin_N"/>
</dbReference>
<feature type="region of interest" description="Disordered" evidence="10">
    <location>
        <begin position="375"/>
        <end position="407"/>
    </location>
</feature>
<dbReference type="InterPro" id="IPR048538">
    <property type="entry name" value="Rrn7_cyclin_C"/>
</dbReference>
<keyword evidence="4" id="KW-0863">Zinc-finger</keyword>
<evidence type="ECO:0000256" key="8">
    <source>
        <dbReference type="ARBA" id="ARBA00023163"/>
    </source>
</evidence>
<evidence type="ECO:0000256" key="1">
    <source>
        <dbReference type="ARBA" id="ARBA00004604"/>
    </source>
</evidence>
<dbReference type="PANTHER" id="PTHR31576:SF2">
    <property type="entry name" value="TATA BOX-BINDING PROTEIN-ASSOCIATED FACTOR RNA POLYMERASE I SUBUNIT B"/>
    <property type="match status" value="1"/>
</dbReference>
<evidence type="ECO:0000256" key="4">
    <source>
        <dbReference type="ARBA" id="ARBA00022771"/>
    </source>
</evidence>
<comment type="subcellular location">
    <subcellularLocation>
        <location evidence="1">Nucleus</location>
        <location evidence="1">Nucleolus</location>
    </subcellularLocation>
</comment>
<keyword evidence="9" id="KW-0539">Nucleus</keyword>
<feature type="region of interest" description="Disordered" evidence="10">
    <location>
        <begin position="1"/>
        <end position="59"/>
    </location>
</feature>
<accession>A0A0C3AQU7</accession>
<evidence type="ECO:0000256" key="5">
    <source>
        <dbReference type="ARBA" id="ARBA00022833"/>
    </source>
</evidence>
<reference evidence="13 14" key="1">
    <citation type="submission" date="2014-04" db="EMBL/GenBank/DDBJ databases">
        <authorList>
            <consortium name="DOE Joint Genome Institute"/>
            <person name="Kuo A."/>
            <person name="Zuccaro A."/>
            <person name="Kohler A."/>
            <person name="Nagy L.G."/>
            <person name="Floudas D."/>
            <person name="Copeland A."/>
            <person name="Barry K.W."/>
            <person name="Cichocki N."/>
            <person name="Veneault-Fourrey C."/>
            <person name="LaButti K."/>
            <person name="Lindquist E.A."/>
            <person name="Lipzen A."/>
            <person name="Lundell T."/>
            <person name="Morin E."/>
            <person name="Murat C."/>
            <person name="Sun H."/>
            <person name="Tunlid A."/>
            <person name="Henrissat B."/>
            <person name="Grigoriev I.V."/>
            <person name="Hibbett D.S."/>
            <person name="Martin F."/>
            <person name="Nordberg H.P."/>
            <person name="Cantor M.N."/>
            <person name="Hua S.X."/>
        </authorList>
    </citation>
    <scope>NUCLEOTIDE SEQUENCE [LARGE SCALE GENOMIC DNA]</scope>
    <source>
        <strain evidence="13 14">MAFF 305830</strain>
    </source>
</reference>
<dbReference type="InterPro" id="IPR033599">
    <property type="entry name" value="TAF1B/Rrn7"/>
</dbReference>
<dbReference type="Proteomes" id="UP000054097">
    <property type="component" value="Unassembled WGS sequence"/>
</dbReference>
<gene>
    <name evidence="13" type="ORF">M408DRAFT_333361</name>
</gene>
<sequence>MMREQLHLEITTDFDPAMRPEEDQSLIEGYKEPTINPESKELSDSDQVVGSSDDEKAEISLEPNNDLTDLLNKLSDVSSDSSGEEELQVTEGRDYQRVKLPGTRGNRSTSRQSSPLCTIAVLVISCWMLRIPVLYIDLINLVNDFTLPYLNVVARGIIPGSMIVHMSPALVHSLSIQISPRPLQLHSLSSRITRKLHNTYQIEVPEANTSHILARAIEALHLPTVFYHMTKTFADMLRIPLTLHPSLSTQVVDTSGKLLTMQRGDNIPVELALICAIILLLKLIYGLDGRLRKDISEDDFLPGLPPQEEILSRLRREDEQVSGAEARTALELTPSDIDHYLDFCTKALLGNNMQSQDVLLERTFQIPAQAASANLKPWPTAETGNSEKTKSLQKQDSEDSESFSRGSHHTIFSTTDILGDLPPDYQLVVSQAARWCGVGDDDVASIVERFERRLLRDLERGHKPSTEN</sequence>
<evidence type="ECO:0000259" key="12">
    <source>
        <dbReference type="Pfam" id="PF20645"/>
    </source>
</evidence>
<dbReference type="GO" id="GO:0042790">
    <property type="term" value="P:nucleolar large rRNA transcription by RNA polymerase I"/>
    <property type="evidence" value="ECO:0007669"/>
    <property type="project" value="TreeGrafter"/>
</dbReference>
<keyword evidence="5" id="KW-0862">Zinc</keyword>
<dbReference type="GO" id="GO:0070860">
    <property type="term" value="C:RNA polymerase I core factor complex"/>
    <property type="evidence" value="ECO:0007669"/>
    <property type="project" value="InterPro"/>
</dbReference>
<dbReference type="OrthoDB" id="428577at2759"/>
<keyword evidence="6" id="KW-0805">Transcription regulation</keyword>
<dbReference type="PANTHER" id="PTHR31576">
    <property type="entry name" value="TATA BOX-BINDING PROTEIN-ASSOCIATED FACTOR RNA POLYMERASE I SUBUNIT B"/>
    <property type="match status" value="1"/>
</dbReference>
<reference evidence="14" key="2">
    <citation type="submission" date="2015-01" db="EMBL/GenBank/DDBJ databases">
        <title>Evolutionary Origins and Diversification of the Mycorrhizal Mutualists.</title>
        <authorList>
            <consortium name="DOE Joint Genome Institute"/>
            <consortium name="Mycorrhizal Genomics Consortium"/>
            <person name="Kohler A."/>
            <person name="Kuo A."/>
            <person name="Nagy L.G."/>
            <person name="Floudas D."/>
            <person name="Copeland A."/>
            <person name="Barry K.W."/>
            <person name="Cichocki N."/>
            <person name="Veneault-Fourrey C."/>
            <person name="LaButti K."/>
            <person name="Lindquist E.A."/>
            <person name="Lipzen A."/>
            <person name="Lundell T."/>
            <person name="Morin E."/>
            <person name="Murat C."/>
            <person name="Riley R."/>
            <person name="Ohm R."/>
            <person name="Sun H."/>
            <person name="Tunlid A."/>
            <person name="Henrissat B."/>
            <person name="Grigoriev I.V."/>
            <person name="Hibbett D.S."/>
            <person name="Martin F."/>
        </authorList>
    </citation>
    <scope>NUCLEOTIDE SEQUENCE [LARGE SCALE GENOMIC DNA]</scope>
    <source>
        <strain evidence="14">MAFF 305830</strain>
    </source>
</reference>
<feature type="domain" description="Rrn7/TAF1B N-terminal cyclin" evidence="11">
    <location>
        <begin position="76"/>
        <end position="152"/>
    </location>
</feature>
<dbReference type="Pfam" id="PF20645">
    <property type="entry name" value="Rrn7_cyclin_C"/>
    <property type="match status" value="1"/>
</dbReference>
<dbReference type="GO" id="GO:0008270">
    <property type="term" value="F:zinc ion binding"/>
    <property type="evidence" value="ECO:0007669"/>
    <property type="project" value="UniProtKB-KW"/>
</dbReference>
<proteinExistence type="inferred from homology"/>
<comment type="similarity">
    <text evidence="2">Belongs to the RRN7/TAF1B family.</text>
</comment>
<evidence type="ECO:0000313" key="14">
    <source>
        <dbReference type="Proteomes" id="UP000054097"/>
    </source>
</evidence>
<name>A0A0C3AQU7_SERVB</name>
<dbReference type="AlphaFoldDB" id="A0A0C3AQU7"/>
<dbReference type="GO" id="GO:0001164">
    <property type="term" value="F:RNA polymerase I core promoter sequence-specific DNA binding"/>
    <property type="evidence" value="ECO:0007669"/>
    <property type="project" value="InterPro"/>
</dbReference>
<evidence type="ECO:0000256" key="7">
    <source>
        <dbReference type="ARBA" id="ARBA00023125"/>
    </source>
</evidence>
<keyword evidence="14" id="KW-1185">Reference proteome</keyword>
<keyword evidence="7" id="KW-0238">DNA-binding</keyword>